<dbReference type="PANTHER" id="PTHR21505">
    <property type="entry name" value="MADF DOMAIN-CONTAINING PROTEIN-RELATED"/>
    <property type="match status" value="1"/>
</dbReference>
<dbReference type="KEGG" id="tnl:113492879"/>
<evidence type="ECO:0000313" key="4">
    <source>
        <dbReference type="Proteomes" id="UP000322000"/>
    </source>
</evidence>
<dbReference type="Proteomes" id="UP000322000">
    <property type="component" value="Chromosome 4"/>
</dbReference>
<keyword evidence="1" id="KW-0175">Coiled coil</keyword>
<dbReference type="InterPro" id="IPR006578">
    <property type="entry name" value="MADF-dom"/>
</dbReference>
<feature type="compositionally biased region" description="Polar residues" evidence="2">
    <location>
        <begin position="309"/>
        <end position="320"/>
    </location>
</feature>
<evidence type="ECO:0000313" key="7">
    <source>
        <dbReference type="RefSeq" id="XP_026739582.1"/>
    </source>
</evidence>
<feature type="domain" description="MADF" evidence="3">
    <location>
        <begin position="54"/>
        <end position="147"/>
    </location>
</feature>
<dbReference type="OrthoDB" id="8881252at2759"/>
<evidence type="ECO:0000259" key="3">
    <source>
        <dbReference type="PROSITE" id="PS51029"/>
    </source>
</evidence>
<evidence type="ECO:0000256" key="2">
    <source>
        <dbReference type="SAM" id="MobiDB-lite"/>
    </source>
</evidence>
<dbReference type="KEGG" id="tnl:113498148"/>
<evidence type="ECO:0000256" key="1">
    <source>
        <dbReference type="SAM" id="Coils"/>
    </source>
</evidence>
<protein>
    <submittedName>
        <fullName evidence="5">Uncharacterized protein LOC113492879</fullName>
    </submittedName>
    <submittedName>
        <fullName evidence="6">Uncharacterized protein LOC113498148</fullName>
    </submittedName>
    <submittedName>
        <fullName evidence="7">Uncharacterized protein LOC113502279</fullName>
    </submittedName>
</protein>
<organism evidence="4 7">
    <name type="scientific">Trichoplusia ni</name>
    <name type="common">Cabbage looper</name>
    <dbReference type="NCBI Taxonomy" id="7111"/>
    <lineage>
        <taxon>Eukaryota</taxon>
        <taxon>Metazoa</taxon>
        <taxon>Ecdysozoa</taxon>
        <taxon>Arthropoda</taxon>
        <taxon>Hexapoda</taxon>
        <taxon>Insecta</taxon>
        <taxon>Pterygota</taxon>
        <taxon>Neoptera</taxon>
        <taxon>Endopterygota</taxon>
        <taxon>Lepidoptera</taxon>
        <taxon>Glossata</taxon>
        <taxon>Ditrysia</taxon>
        <taxon>Noctuoidea</taxon>
        <taxon>Noctuidae</taxon>
        <taxon>Plusiinae</taxon>
        <taxon>Trichoplusia</taxon>
    </lineage>
</organism>
<dbReference type="Proteomes" id="UP000322000">
    <property type="component" value="Chromosome 17"/>
</dbReference>
<feature type="compositionally biased region" description="Polar residues" evidence="2">
    <location>
        <begin position="176"/>
        <end position="185"/>
    </location>
</feature>
<dbReference type="Pfam" id="PF10545">
    <property type="entry name" value="MADF_DNA_bdg"/>
    <property type="match status" value="1"/>
</dbReference>
<dbReference type="RefSeq" id="XP_026733889.1">
    <property type="nucleotide sequence ID" value="XM_026878088.1"/>
</dbReference>
<name>A0A7E5WGQ0_TRINI</name>
<feature type="coiled-coil region" evidence="1">
    <location>
        <begin position="80"/>
        <end position="107"/>
    </location>
</feature>
<gene>
    <name evidence="7" type="primary">LOC113502279</name>
    <name evidence="5" type="synonym">LOC113492879</name>
    <name evidence="6" type="synonym">LOC113498148</name>
</gene>
<dbReference type="RefSeq" id="XP_026739582.1">
    <property type="nucleotide sequence ID" value="XM_026883781.1"/>
</dbReference>
<feature type="region of interest" description="Disordered" evidence="2">
    <location>
        <begin position="165"/>
        <end position="196"/>
    </location>
</feature>
<dbReference type="PANTHER" id="PTHR21505:SF12">
    <property type="entry name" value="MADF DOMAIN-CONTAINING PROTEIN-RELATED"/>
    <property type="match status" value="1"/>
</dbReference>
<dbReference type="RefSeq" id="XP_026726390.1">
    <property type="nucleotide sequence ID" value="XM_026870589.1"/>
</dbReference>
<keyword evidence="4" id="KW-1185">Reference proteome</keyword>
<proteinExistence type="predicted"/>
<evidence type="ECO:0000313" key="6">
    <source>
        <dbReference type="RefSeq" id="XP_026733889.1"/>
    </source>
</evidence>
<feature type="region of interest" description="Disordered" evidence="2">
    <location>
        <begin position="293"/>
        <end position="320"/>
    </location>
</feature>
<accession>A0A7E5WGQ0</accession>
<sequence>MSATRTRACKSAAWPATCVRARSVARRHSSDSDVLVFFLRFSAIMEWDEETTLKLINLYHIKELLWNPKHLDHKCRPKRFDALNEMANELNTNVTEIERKIKNLTSQYYRERKKTIESKKSGTSADSVHESKWFAFKSLNFLLNKNKPTGTIDTEITATDNNAQHADNDAQHGENDSPQTSNIIPQANKRYKPNPSNEMVSEALNLMRTVSQRTNQKIKDEDDLFGEYIATQLRKFDKTTKAIIKHRINNIFFETETGYRSDMFEASPRPSTSHSHPGYYTMDQCDVNSYYSSSNSAVTNPVSPPLGEPSTSSIEPSLRVSLQESGDIENILSSIESDK</sequence>
<feature type="compositionally biased region" description="Basic and acidic residues" evidence="2">
    <location>
        <begin position="166"/>
        <end position="175"/>
    </location>
</feature>
<evidence type="ECO:0000313" key="5">
    <source>
        <dbReference type="RefSeq" id="XP_026726390.1"/>
    </source>
</evidence>
<dbReference type="GeneID" id="113502279"/>
<dbReference type="SMART" id="SM00595">
    <property type="entry name" value="MADF"/>
    <property type="match status" value="1"/>
</dbReference>
<dbReference type="KEGG" id="tnl:113502279"/>
<reference evidence="5 6" key="1">
    <citation type="submission" date="2025-04" db="UniProtKB">
        <authorList>
            <consortium name="RefSeq"/>
        </authorList>
    </citation>
    <scope>IDENTIFICATION</scope>
</reference>
<dbReference type="PROSITE" id="PS51029">
    <property type="entry name" value="MADF"/>
    <property type="match status" value="1"/>
</dbReference>
<dbReference type="Proteomes" id="UP000322000">
    <property type="component" value="Chromosome 10"/>
</dbReference>
<dbReference type="AlphaFoldDB" id="A0A7E5WGQ0"/>